<evidence type="ECO:0000256" key="1">
    <source>
        <dbReference type="ARBA" id="ARBA00023049"/>
    </source>
</evidence>
<dbReference type="Gene3D" id="3.40.390.10">
    <property type="entry name" value="Collagenase (Catalytic Domain)"/>
    <property type="match status" value="1"/>
</dbReference>
<feature type="domain" description="Peptidase M12B" evidence="4">
    <location>
        <begin position="42"/>
        <end position="255"/>
    </location>
</feature>
<evidence type="ECO:0000256" key="2">
    <source>
        <dbReference type="PROSITE-ProRule" id="PRU00276"/>
    </source>
</evidence>
<dbReference type="InterPro" id="IPR001590">
    <property type="entry name" value="Peptidase_M12B"/>
</dbReference>
<keyword evidence="5" id="KW-1185">Reference proteome</keyword>
<sequence>MRLFLVLLCFVLIFKNAKFYKIVKKSPKETSIEYFTKQTQNITIPIMIHIDSVLTKMLAKQYKTKRRHNMRNISKNLLKDVEKLFKHSNLNQEIKFKLIDTKFLRNNMKKFTMDENVSKYLESYCSWQGEVKMMKKKWYYSVLLTGIDVYYIYNKRIIRSSTGRSYMRSVCSIFNSCTLLEWKPKNLSYLLAHEIGHSLGITHDGQDYNDCRSTKHIMTPKYNPHNHPQTWSTCSRRDLDMFLVSKKSWCLRPDYELRLQAHISKYKSNLEY</sequence>
<dbReference type="Proteomes" id="UP001652740">
    <property type="component" value="Unplaced"/>
</dbReference>
<keyword evidence="2" id="KW-0479">Metal-binding</keyword>
<keyword evidence="2" id="KW-0862">Zinc</keyword>
<dbReference type="PROSITE" id="PS50215">
    <property type="entry name" value="ADAM_MEPRO"/>
    <property type="match status" value="1"/>
</dbReference>
<feature type="binding site" evidence="2">
    <location>
        <position position="203"/>
    </location>
    <ligand>
        <name>Zn(2+)</name>
        <dbReference type="ChEBI" id="CHEBI:29105"/>
        <note>catalytic</note>
    </ligand>
</feature>
<feature type="active site" evidence="2">
    <location>
        <position position="194"/>
    </location>
</feature>
<feature type="binding site" evidence="2">
    <location>
        <position position="197"/>
    </location>
    <ligand>
        <name>Zn(2+)</name>
        <dbReference type="ChEBI" id="CHEBI:29105"/>
        <note>catalytic</note>
    </ligand>
</feature>
<protein>
    <submittedName>
        <fullName evidence="6">A disintegrin and metalloproteinase with thrombospondin motifs 17-like isoform X1</fullName>
    </submittedName>
</protein>
<comment type="caution">
    <text evidence="2">Lacks conserved residue(s) required for the propagation of feature annotation.</text>
</comment>
<gene>
    <name evidence="6" type="primary">LOC113521879</name>
</gene>
<reference evidence="6" key="1">
    <citation type="submission" date="2025-08" db="UniProtKB">
        <authorList>
            <consortium name="RefSeq"/>
        </authorList>
    </citation>
    <scope>IDENTIFICATION</scope>
    <source>
        <tissue evidence="6">Whole larvae</tissue>
    </source>
</reference>
<keyword evidence="1" id="KW-0482">Metalloprotease</keyword>
<feature type="chain" id="PRO_5047201360" evidence="3">
    <location>
        <begin position="20"/>
        <end position="272"/>
    </location>
</feature>
<accession>A0ABM3MX67</accession>
<evidence type="ECO:0000313" key="5">
    <source>
        <dbReference type="Proteomes" id="UP001652740"/>
    </source>
</evidence>
<dbReference type="PANTHER" id="PTHR11905:SF159">
    <property type="entry name" value="ADAM METALLOPROTEASE"/>
    <property type="match status" value="1"/>
</dbReference>
<dbReference type="PANTHER" id="PTHR11905">
    <property type="entry name" value="ADAM A DISINTEGRIN AND METALLOPROTEASE DOMAIN"/>
    <property type="match status" value="1"/>
</dbReference>
<keyword evidence="1" id="KW-0645">Protease</keyword>
<name>A0ABM3MX67_GALME</name>
<organism evidence="5 6">
    <name type="scientific">Galleria mellonella</name>
    <name type="common">Greater wax moth</name>
    <dbReference type="NCBI Taxonomy" id="7137"/>
    <lineage>
        <taxon>Eukaryota</taxon>
        <taxon>Metazoa</taxon>
        <taxon>Ecdysozoa</taxon>
        <taxon>Arthropoda</taxon>
        <taxon>Hexapoda</taxon>
        <taxon>Insecta</taxon>
        <taxon>Pterygota</taxon>
        <taxon>Neoptera</taxon>
        <taxon>Endopterygota</taxon>
        <taxon>Lepidoptera</taxon>
        <taxon>Glossata</taxon>
        <taxon>Ditrysia</taxon>
        <taxon>Pyraloidea</taxon>
        <taxon>Pyralidae</taxon>
        <taxon>Galleriinae</taxon>
        <taxon>Galleria</taxon>
    </lineage>
</organism>
<evidence type="ECO:0000256" key="3">
    <source>
        <dbReference type="SAM" id="SignalP"/>
    </source>
</evidence>
<dbReference type="GeneID" id="113521879"/>
<keyword evidence="1" id="KW-0378">Hydrolase</keyword>
<evidence type="ECO:0000313" key="6">
    <source>
        <dbReference type="RefSeq" id="XP_052755947.1"/>
    </source>
</evidence>
<dbReference type="InterPro" id="IPR024079">
    <property type="entry name" value="MetalloPept_cat_dom_sf"/>
</dbReference>
<dbReference type="Pfam" id="PF01421">
    <property type="entry name" value="Reprolysin"/>
    <property type="match status" value="1"/>
</dbReference>
<proteinExistence type="predicted"/>
<dbReference type="RefSeq" id="XP_052755947.1">
    <property type="nucleotide sequence ID" value="XM_052899987.1"/>
</dbReference>
<feature type="signal peptide" evidence="3">
    <location>
        <begin position="1"/>
        <end position="19"/>
    </location>
</feature>
<feature type="binding site" evidence="2">
    <location>
        <position position="193"/>
    </location>
    <ligand>
        <name>Zn(2+)</name>
        <dbReference type="ChEBI" id="CHEBI:29105"/>
        <note>catalytic</note>
    </ligand>
</feature>
<dbReference type="SUPFAM" id="SSF55486">
    <property type="entry name" value="Metalloproteases ('zincins'), catalytic domain"/>
    <property type="match status" value="1"/>
</dbReference>
<evidence type="ECO:0000259" key="4">
    <source>
        <dbReference type="PROSITE" id="PS50215"/>
    </source>
</evidence>
<keyword evidence="3" id="KW-0732">Signal</keyword>